<keyword evidence="1" id="KW-0175">Coiled coil</keyword>
<comment type="caution">
    <text evidence="4">The sequence shown here is derived from an EMBL/GenBank/DDBJ whole genome shotgun (WGS) entry which is preliminary data.</text>
</comment>
<feature type="compositionally biased region" description="Basic and acidic residues" evidence="2">
    <location>
        <begin position="1"/>
        <end position="12"/>
    </location>
</feature>
<accession>A0A0V0QFR2</accession>
<dbReference type="EMBL" id="LDAU01000180">
    <property type="protein sequence ID" value="KRX01039.1"/>
    <property type="molecule type" value="Genomic_DNA"/>
</dbReference>
<evidence type="ECO:0000256" key="2">
    <source>
        <dbReference type="SAM" id="MobiDB-lite"/>
    </source>
</evidence>
<feature type="transmembrane region" description="Helical" evidence="3">
    <location>
        <begin position="750"/>
        <end position="770"/>
    </location>
</feature>
<evidence type="ECO:0000256" key="3">
    <source>
        <dbReference type="SAM" id="Phobius"/>
    </source>
</evidence>
<keyword evidence="3" id="KW-0472">Membrane</keyword>
<sequence length="1610" mass="192425">MEKKRQEQRKNTEQNSSNFSDKKQQKKNHKSQKTTSLYIFRKEEHIVKQISKLSEVSKVKILSKLSLKELREYIETQLNYGQSFKFLIQRNTQNPVYEKYKEQNKKAEIKLDYSDNSPTKVIYQENKNKKNNTFINIDNQEEQLESKLNLQNQDNTLDFQQYQDNQLSFDITQHNLKNFIKSNTILLNSQNNIADTNEANIILQNQLLMSAKKQRTPKKFVQFEPLDENFINNNLNNNSSMITKNISTFKNIYNNYENNIEKEENIKRQLIGANQNINQSQNYQSKFMVHQDAFYLSSLDYRNIFKLNYNEEEKQKSSFAERIVQEQEHFIYFDQNNLQNQGKEPNLILQSQSSKFHYIDSGIPESLIENYQDICQKYNEGYMVIIKVDTCKHCLREVYQKKEVDLDEFIYNQNVHKEKKKRYMNPKIEHFKLDPFNAKLKANQLGLKNYQFCVTNEHLYIDEFDFLNSENKELIYLGVGFPLFFEFIKQCGFVLFALLLTSGSYNYLSNSLGSDCTDQTIQEQIQNNEQNINYCENDWITHFSLANKSQMLNLNYLQDMLNLFSIFCFVVIFQYLRNQQRQIINDYELLRTDDQHNYTILLENIHFKTGKNRLNQIRQIFQENCYQFIPQIKDITEYEFNPDLIKKNSFAGKNSFNTGTWVFVSLSNKVAKEQILVQKAGIFEFIFRFFRKRQIFVKLGNGKYQKLVPTQRKKIIFNGQTGYISNPPHPQNVIWENLHYKSSNILMRNIIIYTAIILMTVISFFLVYYLTSLYNLYYEWYIDQNSTYNQNYQSANFTSYNTTTSDNIQYNMKNNTQYIQHNDFHFLEASSSLQFSQKTQKYLQQQNQDPSFSFQLENTLIHQAVMLSILGLGELLDYILYLLTFFQKHKNQPQFNISLSWKNSFSWFWQIGLQLFIIQVVVVYFNYPSGFNQAIQYVRQTIVQPSGLLYLINSMFRANAIIKPLLYLFELKPIPVLGRTPLYWKKINIWRITKFGKKQSNYTKQEIKELREHYSRNVYEIADRYAYIVNTMFMTAFYAPLFPFSIFYSLFSLLIMYYIERYKIQKHNYVDRQVSSRLSLENLELLKWFLIFFCLGNFIFQYILVQEQEEVEYHDDLKNLEQYLKTNPDQNNVFLPNSSLIGIFFGLLYSIIPSSYINDKLFNVSSLHQPKSYQNGFEYQVPYDEAIREKNDDENFYIDQSYNLQENKDNKKNIPNDQAKYVDTKIKETEIDDYTMISTQYRDGIAIYIKIDVCSVCLREIQEIKKDQSEYQDKSNPLIQTKNKKNKHIQLMERDMVEAKKLARSKNLQNLQFCSKQGHWYIEKHILQEKKNGDIVKLYPINKREIQYNGVKSSISSPPHPQEIKWENLHIGFSNIIMRNHLQNNNQSMNNNNNNQTFAQTENDSFLEDFQEQLKYLYKIVTYNLKYYYTQIQDQIIQQIIMLLIILIVELFDYILYIVAVFRGYTTHLEQNIILSKYNSFSWFWSIGFQLFLIQIIVYYFDFFEKGFNYALQVVRQNIISNGGLLYLINSMFIANTITKPLLYLFDLKPIPWLAFGMLFVPIQYLNEKLFPILPQENPNYVPEYQDVKKLFRFTYKSENPQKQNNYFQK</sequence>
<feature type="coiled-coil region" evidence="1">
    <location>
        <begin position="246"/>
        <end position="273"/>
    </location>
</feature>
<feature type="transmembrane region" description="Helical" evidence="3">
    <location>
        <begin position="1440"/>
        <end position="1462"/>
    </location>
</feature>
<dbReference type="InParanoid" id="A0A0V0QFR2"/>
<reference evidence="4 5" key="1">
    <citation type="journal article" date="2015" name="Sci. Rep.">
        <title>Genome of the facultative scuticociliatosis pathogen Pseudocohnilembus persalinus provides insight into its virulence through horizontal gene transfer.</title>
        <authorList>
            <person name="Xiong J."/>
            <person name="Wang G."/>
            <person name="Cheng J."/>
            <person name="Tian M."/>
            <person name="Pan X."/>
            <person name="Warren A."/>
            <person name="Jiang C."/>
            <person name="Yuan D."/>
            <person name="Miao W."/>
        </authorList>
    </citation>
    <scope>NUCLEOTIDE SEQUENCE [LARGE SCALE GENOMIC DNA]</scope>
    <source>
        <strain evidence="4">36N120E</strain>
    </source>
</reference>
<evidence type="ECO:0008006" key="6">
    <source>
        <dbReference type="Google" id="ProtNLM"/>
    </source>
</evidence>
<feature type="transmembrane region" description="Helical" evidence="3">
    <location>
        <begin position="860"/>
        <end position="886"/>
    </location>
</feature>
<evidence type="ECO:0000313" key="5">
    <source>
        <dbReference type="Proteomes" id="UP000054937"/>
    </source>
</evidence>
<feature type="transmembrane region" description="Helical" evidence="3">
    <location>
        <begin position="1085"/>
        <end position="1104"/>
    </location>
</feature>
<keyword evidence="3" id="KW-0812">Transmembrane</keyword>
<keyword evidence="3" id="KW-1133">Transmembrane helix</keyword>
<name>A0A0V0QFR2_PSEPJ</name>
<feature type="transmembrane region" description="Helical" evidence="3">
    <location>
        <begin position="1482"/>
        <end position="1504"/>
    </location>
</feature>
<feature type="transmembrane region" description="Helical" evidence="3">
    <location>
        <begin position="907"/>
        <end position="927"/>
    </location>
</feature>
<evidence type="ECO:0000313" key="4">
    <source>
        <dbReference type="EMBL" id="KRX01039.1"/>
    </source>
</evidence>
<protein>
    <recommendedName>
        <fullName evidence="6">Transmembrane protein</fullName>
    </recommendedName>
</protein>
<proteinExistence type="predicted"/>
<organism evidence="4 5">
    <name type="scientific">Pseudocohnilembus persalinus</name>
    <name type="common">Ciliate</name>
    <dbReference type="NCBI Taxonomy" id="266149"/>
    <lineage>
        <taxon>Eukaryota</taxon>
        <taxon>Sar</taxon>
        <taxon>Alveolata</taxon>
        <taxon>Ciliophora</taxon>
        <taxon>Intramacronucleata</taxon>
        <taxon>Oligohymenophorea</taxon>
        <taxon>Scuticociliatia</taxon>
        <taxon>Philasterida</taxon>
        <taxon>Pseudocohnilembidae</taxon>
        <taxon>Pseudocohnilembus</taxon>
    </lineage>
</organism>
<keyword evidence="5" id="KW-1185">Reference proteome</keyword>
<feature type="region of interest" description="Disordered" evidence="2">
    <location>
        <begin position="1"/>
        <end position="35"/>
    </location>
</feature>
<dbReference type="Proteomes" id="UP000054937">
    <property type="component" value="Unassembled WGS sequence"/>
</dbReference>
<feature type="transmembrane region" description="Helical" evidence="3">
    <location>
        <begin position="560"/>
        <end position="576"/>
    </location>
</feature>
<feature type="transmembrane region" description="Helical" evidence="3">
    <location>
        <begin position="1525"/>
        <end position="1544"/>
    </location>
</feature>
<feature type="transmembrane region" description="Helical" evidence="3">
    <location>
        <begin position="1133"/>
        <end position="1152"/>
    </location>
</feature>
<gene>
    <name evidence="4" type="ORF">PPERSA_09645</name>
</gene>
<evidence type="ECO:0000256" key="1">
    <source>
        <dbReference type="SAM" id="Coils"/>
    </source>
</evidence>
<feature type="transmembrane region" description="Helical" evidence="3">
    <location>
        <begin position="1037"/>
        <end position="1059"/>
    </location>
</feature>